<reference evidence="1 2" key="1">
    <citation type="submission" date="2018-02" db="EMBL/GenBank/DDBJ databases">
        <title>Bacteriophage NCPPB3778 and a type I-E CRISPR drive the evolution of the US Biological Select Agent, Rathayibacter toxicus.</title>
        <authorList>
            <person name="Davis E.W.II."/>
            <person name="Tabima J.F."/>
            <person name="Weisberg A.J."/>
            <person name="Lopes L.D."/>
            <person name="Wiseman M.S."/>
            <person name="Wiseman M.S."/>
            <person name="Pupko T."/>
            <person name="Belcher M.S."/>
            <person name="Sechler A.J."/>
            <person name="Tancos M.A."/>
            <person name="Schroeder B.K."/>
            <person name="Murray T.D."/>
            <person name="Luster D.G."/>
            <person name="Schneider W.L."/>
            <person name="Rogers E."/>
            <person name="Andreote F.D."/>
            <person name="Grunwald N.J."/>
            <person name="Putnam M.L."/>
            <person name="Chang J.H."/>
        </authorList>
    </citation>
    <scope>NUCLEOTIDE SEQUENCE [LARGE SCALE GENOMIC DNA]</scope>
    <source>
        <strain evidence="1 2">AY1I9</strain>
    </source>
</reference>
<protein>
    <recommendedName>
        <fullName evidence="3">PqqD family peptide modification chaperone</fullName>
    </recommendedName>
</protein>
<comment type="caution">
    <text evidence="1">The sequence shown here is derived from an EMBL/GenBank/DDBJ whole genome shotgun (WGS) entry which is preliminary data.</text>
</comment>
<accession>A0ABD6W8K4</accession>
<dbReference type="EMBL" id="PSUL01000017">
    <property type="protein sequence ID" value="PPF13900.1"/>
    <property type="molecule type" value="Genomic_DNA"/>
</dbReference>
<dbReference type="SUPFAM" id="SSF53795">
    <property type="entry name" value="PEP carboxykinase-like"/>
    <property type="match status" value="1"/>
</dbReference>
<sequence>MVAVRAREPRTLSVSVLETPFRVVFGGGVSDEDAARIADSWASCAAEPDDEARDVLAEVAATPSASLDDSPRVSSATLEQLEESLTSTLTVEAIGARRSDLLMLHACGIADDSGRVLAFVAASGTGKTTIARTLGLRFGYVTDETVAVTPDGRVLPYPKPLSVKPLTGSAPKAQLAPGSLSLRPVPEVPLRLAGVVLLERRDGVGTPFLEDVDPMEAIEDLVPQTSYLSARPRPIADLVRTLTGLGGVRRLVYSEAGSVVPLVEEAFDTLGAHAPAIWSEVLALPLEPLQEARPGSVLRAPADDVIALPDGQLLVFCEDTLVRLSGIGPIVWRHLGSGMDVDGLVAAVLDEAGPPPPGVDATAVVEAALVELEGLRVITRGAPPGPTPDGWHV</sequence>
<dbReference type="AlphaFoldDB" id="A0ABD6W8K4"/>
<evidence type="ECO:0000313" key="1">
    <source>
        <dbReference type="EMBL" id="PPF13900.1"/>
    </source>
</evidence>
<dbReference type="Proteomes" id="UP000237881">
    <property type="component" value="Unassembled WGS sequence"/>
</dbReference>
<name>A0ABD6W8K4_RATRA</name>
<evidence type="ECO:0000313" key="2">
    <source>
        <dbReference type="Proteomes" id="UP000237881"/>
    </source>
</evidence>
<evidence type="ECO:0008006" key="3">
    <source>
        <dbReference type="Google" id="ProtNLM"/>
    </source>
</evidence>
<proteinExistence type="predicted"/>
<dbReference type="RefSeq" id="WP_104262129.1">
    <property type="nucleotide sequence ID" value="NZ_PSUF01000016.1"/>
</dbReference>
<gene>
    <name evidence="1" type="ORF">C5C04_08720</name>
</gene>
<organism evidence="1 2">
    <name type="scientific">Rathayibacter rathayi</name>
    <name type="common">Corynebacterium rathayi</name>
    <dbReference type="NCBI Taxonomy" id="33887"/>
    <lineage>
        <taxon>Bacteria</taxon>
        <taxon>Bacillati</taxon>
        <taxon>Actinomycetota</taxon>
        <taxon>Actinomycetes</taxon>
        <taxon>Micrococcales</taxon>
        <taxon>Microbacteriaceae</taxon>
        <taxon>Rathayibacter</taxon>
    </lineage>
</organism>